<comment type="caution">
    <text evidence="5">The sequence shown here is derived from an EMBL/GenBank/DDBJ whole genome shotgun (WGS) entry which is preliminary data.</text>
</comment>
<dbReference type="PANTHER" id="PTHR11165">
    <property type="entry name" value="SKP1"/>
    <property type="match status" value="1"/>
</dbReference>
<evidence type="ECO:0000256" key="2">
    <source>
        <dbReference type="ARBA" id="ARBA00009993"/>
    </source>
</evidence>
<dbReference type="InterPro" id="IPR001232">
    <property type="entry name" value="SKP1-like"/>
</dbReference>
<feature type="domain" description="SKP1 component POZ" evidence="4">
    <location>
        <begin position="5"/>
        <end position="65"/>
    </location>
</feature>
<dbReference type="EMBL" id="JBBPBK010000006">
    <property type="protein sequence ID" value="KAK9283413.1"/>
    <property type="molecule type" value="Genomic_DNA"/>
</dbReference>
<keyword evidence="3" id="KW-0833">Ubl conjugation pathway</keyword>
<dbReference type="AlphaFoldDB" id="A0AAP0RRR1"/>
<evidence type="ECO:0000256" key="3">
    <source>
        <dbReference type="ARBA" id="ARBA00022786"/>
    </source>
</evidence>
<organism evidence="5 6">
    <name type="scientific">Liquidambar formosana</name>
    <name type="common">Formosan gum</name>
    <dbReference type="NCBI Taxonomy" id="63359"/>
    <lineage>
        <taxon>Eukaryota</taxon>
        <taxon>Viridiplantae</taxon>
        <taxon>Streptophyta</taxon>
        <taxon>Embryophyta</taxon>
        <taxon>Tracheophyta</taxon>
        <taxon>Spermatophyta</taxon>
        <taxon>Magnoliopsida</taxon>
        <taxon>eudicotyledons</taxon>
        <taxon>Gunneridae</taxon>
        <taxon>Pentapetalae</taxon>
        <taxon>Saxifragales</taxon>
        <taxon>Altingiaceae</taxon>
        <taxon>Liquidambar</taxon>
    </lineage>
</organism>
<evidence type="ECO:0000313" key="5">
    <source>
        <dbReference type="EMBL" id="KAK9283413.1"/>
    </source>
</evidence>
<dbReference type="InterPro" id="IPR011333">
    <property type="entry name" value="SKP1/BTB/POZ_sf"/>
</dbReference>
<dbReference type="Proteomes" id="UP001415857">
    <property type="component" value="Unassembled WGS sequence"/>
</dbReference>
<proteinExistence type="inferred from homology"/>
<dbReference type="InterPro" id="IPR036296">
    <property type="entry name" value="SKP1-like_dim_sf"/>
</dbReference>
<dbReference type="Pfam" id="PF03931">
    <property type="entry name" value="Skp1_POZ"/>
    <property type="match status" value="1"/>
</dbReference>
<dbReference type="Gene3D" id="3.30.710.10">
    <property type="entry name" value="Potassium Channel Kv1.1, Chain A"/>
    <property type="match status" value="1"/>
</dbReference>
<name>A0AAP0RRR1_LIQFO</name>
<dbReference type="SUPFAM" id="SSF81382">
    <property type="entry name" value="Skp1 dimerisation domain-like"/>
    <property type="match status" value="1"/>
</dbReference>
<evidence type="ECO:0000256" key="1">
    <source>
        <dbReference type="ARBA" id="ARBA00004906"/>
    </source>
</evidence>
<dbReference type="SMART" id="SM00512">
    <property type="entry name" value="Skp1"/>
    <property type="match status" value="1"/>
</dbReference>
<accession>A0AAP0RRR1</accession>
<dbReference type="GO" id="GO:0006511">
    <property type="term" value="P:ubiquitin-dependent protein catabolic process"/>
    <property type="evidence" value="ECO:0007669"/>
    <property type="project" value="InterPro"/>
</dbReference>
<sequence>MSKTKMLKLKSSDGEVFEVEARAAIRSVMIKDLAAEHAGADTTIPLANVDSKTLATVIEWCEKHADQTATTADDLKKWDAEFVKRGEEELSDLREAARYLNILDLLILVIGKQIAELERRQRRKTPDEEERIRNEVDWARSGPCPRRRFCLICGWLSRVAPDRAKEIIDERGKHAHTSGCDRDIDHLHKCSVHD</sequence>
<gene>
    <name evidence="5" type="ORF">L1049_011655</name>
</gene>
<protein>
    <recommendedName>
        <fullName evidence="4">SKP1 component POZ domain-containing protein</fullName>
    </recommendedName>
</protein>
<comment type="similarity">
    <text evidence="2">Belongs to the SKP1 family.</text>
</comment>
<reference evidence="5 6" key="1">
    <citation type="journal article" date="2024" name="Plant J.">
        <title>Genome sequences and population genomics reveal climatic adaptation and genomic divergence between two closely related sweetgum species.</title>
        <authorList>
            <person name="Xu W.Q."/>
            <person name="Ren C.Q."/>
            <person name="Zhang X.Y."/>
            <person name="Comes H.P."/>
            <person name="Liu X.H."/>
            <person name="Li Y.G."/>
            <person name="Kettle C.J."/>
            <person name="Jalonen R."/>
            <person name="Gaisberger H."/>
            <person name="Ma Y.Z."/>
            <person name="Qiu Y.X."/>
        </authorList>
    </citation>
    <scope>NUCLEOTIDE SEQUENCE [LARGE SCALE GENOMIC DNA]</scope>
    <source>
        <strain evidence="5">Hangzhou</strain>
    </source>
</reference>
<evidence type="ECO:0000313" key="6">
    <source>
        <dbReference type="Proteomes" id="UP001415857"/>
    </source>
</evidence>
<dbReference type="InterPro" id="IPR016073">
    <property type="entry name" value="Skp1_comp_POZ"/>
</dbReference>
<evidence type="ECO:0000259" key="4">
    <source>
        <dbReference type="Pfam" id="PF03931"/>
    </source>
</evidence>
<keyword evidence="6" id="KW-1185">Reference proteome</keyword>
<comment type="pathway">
    <text evidence="1">Protein modification; protein ubiquitination.</text>
</comment>
<dbReference type="SUPFAM" id="SSF54695">
    <property type="entry name" value="POZ domain"/>
    <property type="match status" value="1"/>
</dbReference>
<dbReference type="GO" id="GO:0009867">
    <property type="term" value="P:jasmonic acid mediated signaling pathway"/>
    <property type="evidence" value="ECO:0007669"/>
    <property type="project" value="UniProtKB-ARBA"/>
</dbReference>
<dbReference type="InterPro" id="IPR016897">
    <property type="entry name" value="SKP1"/>
</dbReference>